<protein>
    <submittedName>
        <fullName evidence="3">Uncharacterized protein</fullName>
    </submittedName>
</protein>
<evidence type="ECO:0000313" key="2">
    <source>
        <dbReference type="EMBL" id="UWM57012.1"/>
    </source>
</evidence>
<keyword evidence="3" id="KW-0614">Plasmid</keyword>
<dbReference type="KEGG" id="ssai:N0B31_21655"/>
<dbReference type="AlphaFoldDB" id="A0A9E7R6X8"/>
<name>A0A9E7R6X8_9EURY</name>
<dbReference type="RefSeq" id="WP_260644123.1">
    <property type="nucleotide sequence ID" value="NZ_CP104004.1"/>
</dbReference>
<evidence type="ECO:0000313" key="3">
    <source>
        <dbReference type="EMBL" id="UWM57050.1"/>
    </source>
</evidence>
<dbReference type="KEGG" id="ssai:N0B31_22460"/>
<feature type="compositionally biased region" description="Basic and acidic residues" evidence="1">
    <location>
        <begin position="155"/>
        <end position="165"/>
    </location>
</feature>
<sequence>MTSPVPTDPFDTDSPSTTPLYSPVTATNIYHAVTDLGYPPEYVTTVARALDEFQLAISAANDGHFLLDQLAPQADRFEVLDVDRISDRTRLEDLLFFSGPYAKTILTDAIGIAMPEFEGPATGHPYPMSPSSFGVDDDHLQRAQENVTDDDPDGAGDRNENENRRPRYGFADMDIDEALDIDFTISSLDEDRLLPGIHSQLMRAEVQQIVELAFAYYRTEPGLMNELDPVVGCTFAVRSAPHDDIVMAEPGPRTVPLPGGTRVA</sequence>
<dbReference type="EMBL" id="CP104004">
    <property type="protein sequence ID" value="UWM57050.1"/>
    <property type="molecule type" value="Genomic_DNA"/>
</dbReference>
<gene>
    <name evidence="3" type="ORF">N0B31_21655</name>
    <name evidence="2" type="ORF">N0B31_22460</name>
</gene>
<reference evidence="3" key="1">
    <citation type="submission" date="2022-09" db="EMBL/GenBank/DDBJ databases">
        <title>Diverse halophilic archaea isolated from saline environments.</title>
        <authorList>
            <person name="Cui H.-L."/>
        </authorList>
    </citation>
    <scope>NUCLEOTIDE SEQUENCE</scope>
    <source>
        <strain evidence="3">ZS-35-S2</strain>
        <plasmid evidence="3">unnamed1</plasmid>
    </source>
</reference>
<organism evidence="3 4">
    <name type="scientific">Salinirubellus salinus</name>
    <dbReference type="NCBI Taxonomy" id="1364945"/>
    <lineage>
        <taxon>Archaea</taxon>
        <taxon>Methanobacteriati</taxon>
        <taxon>Methanobacteriota</taxon>
        <taxon>Stenosarchaea group</taxon>
        <taxon>Halobacteria</taxon>
        <taxon>Halobacteriales</taxon>
        <taxon>Natronomonadaceae</taxon>
        <taxon>Salinirubellus</taxon>
    </lineage>
</organism>
<dbReference type="GeneID" id="74945248"/>
<feature type="region of interest" description="Disordered" evidence="1">
    <location>
        <begin position="145"/>
        <end position="167"/>
    </location>
</feature>
<proteinExistence type="predicted"/>
<geneLocation type="plasmid" evidence="3 4">
    <name>unnamed1</name>
</geneLocation>
<dbReference type="EMBL" id="CP104004">
    <property type="protein sequence ID" value="UWM57012.1"/>
    <property type="molecule type" value="Genomic_DNA"/>
</dbReference>
<evidence type="ECO:0000256" key="1">
    <source>
        <dbReference type="SAM" id="MobiDB-lite"/>
    </source>
</evidence>
<evidence type="ECO:0000313" key="4">
    <source>
        <dbReference type="Proteomes" id="UP001057580"/>
    </source>
</evidence>
<accession>A0A9E7R6X8</accession>
<keyword evidence="4" id="KW-1185">Reference proteome</keyword>
<dbReference type="Proteomes" id="UP001057580">
    <property type="component" value="Plasmid unnamed1"/>
</dbReference>